<evidence type="ECO:0000313" key="3">
    <source>
        <dbReference type="EnsemblPlants" id="OPUNC06G10870.1"/>
    </source>
</evidence>
<dbReference type="Pfam" id="PF00582">
    <property type="entry name" value="Usp"/>
    <property type="match status" value="1"/>
</dbReference>
<sequence length="316" mass="34412">MSYLHTQHLLLPSSSFAASPSVVSLHMAEESREEGGGSAVVVEDDDEAGGRRGKDSGGAGRSGRDGKNGGTWEIEEMEDDHHQQTTAAPLAPPAAADVYVAVGKGGSSMEALSWALRRLASPRSFVYLVHVFPVVISIPTALGMMPKSQASPEQVETYMNQERSKRRVMLQKYLDHCRNFQVNVDVYLIESDHVADAILELIPVFHVQQLVLGVSKSNLRKFKRGSTFAGQVQKNAPLYCEVKIVCDGKEVTAVTTADPTPPLSPSPVNNKSNSISPTPLSPAPYHNNGAVVDHDKKETNPNERNKITKYLKCFSF</sequence>
<evidence type="ECO:0000259" key="2">
    <source>
        <dbReference type="Pfam" id="PF00582"/>
    </source>
</evidence>
<dbReference type="AlphaFoldDB" id="A0A0E0LAK5"/>
<dbReference type="InterPro" id="IPR006016">
    <property type="entry name" value="UspA"/>
</dbReference>
<reference evidence="3" key="2">
    <citation type="submission" date="2018-05" db="EMBL/GenBank/DDBJ databases">
        <title>OpunRS2 (Oryza punctata Reference Sequence Version 2).</title>
        <authorList>
            <person name="Zhang J."/>
            <person name="Kudrna D."/>
            <person name="Lee S."/>
            <person name="Talag J."/>
            <person name="Welchert J."/>
            <person name="Wing R.A."/>
        </authorList>
    </citation>
    <scope>NUCLEOTIDE SEQUENCE [LARGE SCALE GENOMIC DNA]</scope>
</reference>
<feature type="compositionally biased region" description="Polar residues" evidence="1">
    <location>
        <begin position="266"/>
        <end position="278"/>
    </location>
</feature>
<dbReference type="OMA" id="QCRKFQV"/>
<name>A0A0E0LAK5_ORYPU</name>
<evidence type="ECO:0000313" key="4">
    <source>
        <dbReference type="Proteomes" id="UP000026962"/>
    </source>
</evidence>
<accession>A0A0E0LAK5</accession>
<dbReference type="Proteomes" id="UP000026962">
    <property type="component" value="Chromosome 6"/>
</dbReference>
<dbReference type="HOGENOM" id="CLU_086485_0_0_1"/>
<feature type="region of interest" description="Disordered" evidence="1">
    <location>
        <begin position="256"/>
        <end position="283"/>
    </location>
</feature>
<dbReference type="CDD" id="cd01989">
    <property type="entry name" value="USP_STK_Ubox_N"/>
    <property type="match status" value="1"/>
</dbReference>
<dbReference type="eggNOG" id="ENOG502RZBY">
    <property type="taxonomic scope" value="Eukaryota"/>
</dbReference>
<dbReference type="Gramene" id="OPUNC06G10870.1">
    <property type="protein sequence ID" value="OPUNC06G10870.1"/>
    <property type="gene ID" value="OPUNC06G10870"/>
</dbReference>
<dbReference type="PANTHER" id="PTHR47382">
    <property type="entry name" value="U-BOX DOMAIN-CONTAINING PROTEIN 52-LIKE"/>
    <property type="match status" value="1"/>
</dbReference>
<dbReference type="SUPFAM" id="SSF52402">
    <property type="entry name" value="Adenine nucleotide alpha hydrolases-like"/>
    <property type="match status" value="1"/>
</dbReference>
<protein>
    <recommendedName>
        <fullName evidence="2">UspA domain-containing protein</fullName>
    </recommendedName>
</protein>
<dbReference type="InterPro" id="IPR014729">
    <property type="entry name" value="Rossmann-like_a/b/a_fold"/>
</dbReference>
<dbReference type="Gene3D" id="3.40.50.620">
    <property type="entry name" value="HUPs"/>
    <property type="match status" value="1"/>
</dbReference>
<feature type="region of interest" description="Disordered" evidence="1">
    <location>
        <begin position="27"/>
        <end position="71"/>
    </location>
</feature>
<evidence type="ECO:0000256" key="1">
    <source>
        <dbReference type="SAM" id="MobiDB-lite"/>
    </source>
</evidence>
<keyword evidence="4" id="KW-1185">Reference proteome</keyword>
<reference evidence="3" key="1">
    <citation type="submission" date="2015-04" db="UniProtKB">
        <authorList>
            <consortium name="EnsemblPlants"/>
        </authorList>
    </citation>
    <scope>IDENTIFICATION</scope>
</reference>
<proteinExistence type="predicted"/>
<dbReference type="EnsemblPlants" id="OPUNC06G10870.1">
    <property type="protein sequence ID" value="OPUNC06G10870.1"/>
    <property type="gene ID" value="OPUNC06G10870"/>
</dbReference>
<dbReference type="PANTHER" id="PTHR47382:SF3">
    <property type="entry name" value="ADENINE NUCLEOTIDE ALPHA HYDROLASES-LIKE SUPERFAMILY PROTEIN"/>
    <property type="match status" value="1"/>
</dbReference>
<feature type="domain" description="UspA" evidence="2">
    <location>
        <begin position="99"/>
        <end position="227"/>
    </location>
</feature>
<organism evidence="3">
    <name type="scientific">Oryza punctata</name>
    <name type="common">Red rice</name>
    <dbReference type="NCBI Taxonomy" id="4537"/>
    <lineage>
        <taxon>Eukaryota</taxon>
        <taxon>Viridiplantae</taxon>
        <taxon>Streptophyta</taxon>
        <taxon>Embryophyta</taxon>
        <taxon>Tracheophyta</taxon>
        <taxon>Spermatophyta</taxon>
        <taxon>Magnoliopsida</taxon>
        <taxon>Liliopsida</taxon>
        <taxon>Poales</taxon>
        <taxon>Poaceae</taxon>
        <taxon>BOP clade</taxon>
        <taxon>Oryzoideae</taxon>
        <taxon>Oryzeae</taxon>
        <taxon>Oryzinae</taxon>
        <taxon>Oryza</taxon>
    </lineage>
</organism>
<dbReference type="STRING" id="4537.A0A0E0LAK5"/>